<dbReference type="PANTHER" id="PTHR21356">
    <property type="entry name" value="ARMADILLO REPEAT CONTAINING 2"/>
    <property type="match status" value="1"/>
</dbReference>
<protein>
    <submittedName>
        <fullName evidence="2">Armadillo repeat-containing protein 2</fullName>
    </submittedName>
</protein>
<organism evidence="2 3">
    <name type="scientific">Trichonephila inaurata madagascariensis</name>
    <dbReference type="NCBI Taxonomy" id="2747483"/>
    <lineage>
        <taxon>Eukaryota</taxon>
        <taxon>Metazoa</taxon>
        <taxon>Ecdysozoa</taxon>
        <taxon>Arthropoda</taxon>
        <taxon>Chelicerata</taxon>
        <taxon>Arachnida</taxon>
        <taxon>Araneae</taxon>
        <taxon>Araneomorphae</taxon>
        <taxon>Entelegynae</taxon>
        <taxon>Araneoidea</taxon>
        <taxon>Nephilidae</taxon>
        <taxon>Trichonephila</taxon>
        <taxon>Trichonephila inaurata</taxon>
    </lineage>
</organism>
<gene>
    <name evidence="2" type="primary">NCL1_11678</name>
    <name evidence="2" type="ORF">TNIN_27991</name>
</gene>
<name>A0A8X6X8M2_9ARAC</name>
<sequence length="810" mass="93205">MGETFQKNPYFPFYVHPMDQKRSVKIIKEVKAEIKKIESRRPSSPFTSRNIQSGLHSELKQSSRPSSCSSIKSLKYEPEEGFNLPCRRLSSILSQKIINADVKLEPIVVKAPLKKRKGSSSNVSALIEKSITVFPPLPYEEKTSAYTIKNLSGSLEKLDVSQDSLLLSNTNLIYDTSYPEYETESSASDVQRSASSTTLSEDYINDGKEEKDIHQLSVELTSLLPYLEKLNKLGNKKKEEEAVFIVKNIYALLEKRNAFMIIFENRIPLLKLLFKLLDTNFPVLSLHIVKLLLEMRIREKNLCSVFRFISRSLKDQEIDLRKFQLIDSIIEVIFNTSVATNSEAVVNGLRILKTLNTMEKLEMQQKEKCVYVLFHHLKESNLDLYSNEKPDDKYEEIIYVIMIFLKHLLEDKELWKLFMKVETLTEVLKGLKYSQNPQNVNILTCLISKIVDQKDGCLAMAQCPNVDFQQFLLILENYRYDVDVTLQIAFIIGNLVSVNESIALAFVESPNFSNVLIVLGEYISEHLQFKELVSEFFKSEKIQLAAGDHNLRQDIFEVILKILCIFANICLHSNAGSCLAKQSDMLSYLLAIIRAYSEKDVLSETGTALYSFLVIIRNISYYLESHSELCIKTAESVISFLDDCFLFEVRLEAANVVRNLTRSPEVRDYIQEHNFLPALIKLLNEDNKDFCTAAYGIIMNMLIDESSHQIFYDEEAVTKIIHKLHLCTDRDWKTCALLCQILWNFCGGKNGCTLISKMEIQHLIKYLSYSIYNDEVNKTEDKSSDYYTEWKTEFCPVAKNLLQLLQNKFN</sequence>
<keyword evidence="3" id="KW-1185">Reference proteome</keyword>
<dbReference type="AlphaFoldDB" id="A0A8X6X8M2"/>
<dbReference type="EMBL" id="BMAV01006724">
    <property type="protein sequence ID" value="GFY48965.1"/>
    <property type="molecule type" value="Genomic_DNA"/>
</dbReference>
<accession>A0A8X6X8M2</accession>
<dbReference type="SUPFAM" id="SSF48371">
    <property type="entry name" value="ARM repeat"/>
    <property type="match status" value="2"/>
</dbReference>
<dbReference type="OrthoDB" id="6425784at2759"/>
<dbReference type="GO" id="GO:0044782">
    <property type="term" value="P:cilium organization"/>
    <property type="evidence" value="ECO:0007669"/>
    <property type="project" value="TreeGrafter"/>
</dbReference>
<evidence type="ECO:0000256" key="1">
    <source>
        <dbReference type="SAM" id="MobiDB-lite"/>
    </source>
</evidence>
<dbReference type="PANTHER" id="PTHR21356:SF1">
    <property type="entry name" value="ARMADILLO REPEAT-CONTAINING PROTEIN 2"/>
    <property type="match status" value="1"/>
</dbReference>
<dbReference type="InterPro" id="IPR038905">
    <property type="entry name" value="ARMC2"/>
</dbReference>
<dbReference type="Gene3D" id="1.25.10.10">
    <property type="entry name" value="Leucine-rich Repeat Variant"/>
    <property type="match status" value="1"/>
</dbReference>
<comment type="caution">
    <text evidence="2">The sequence shown here is derived from an EMBL/GenBank/DDBJ whole genome shotgun (WGS) entry which is preliminary data.</text>
</comment>
<feature type="region of interest" description="Disordered" evidence="1">
    <location>
        <begin position="38"/>
        <end position="70"/>
    </location>
</feature>
<feature type="compositionally biased region" description="Polar residues" evidence="1">
    <location>
        <begin position="42"/>
        <end position="55"/>
    </location>
</feature>
<reference evidence="2" key="1">
    <citation type="submission" date="2020-08" db="EMBL/GenBank/DDBJ databases">
        <title>Multicomponent nature underlies the extraordinary mechanical properties of spider dragline silk.</title>
        <authorList>
            <person name="Kono N."/>
            <person name="Nakamura H."/>
            <person name="Mori M."/>
            <person name="Yoshida Y."/>
            <person name="Ohtoshi R."/>
            <person name="Malay A.D."/>
            <person name="Moran D.A.P."/>
            <person name="Tomita M."/>
            <person name="Numata K."/>
            <person name="Arakawa K."/>
        </authorList>
    </citation>
    <scope>NUCLEOTIDE SEQUENCE</scope>
</reference>
<evidence type="ECO:0000313" key="3">
    <source>
        <dbReference type="Proteomes" id="UP000886998"/>
    </source>
</evidence>
<evidence type="ECO:0000313" key="2">
    <source>
        <dbReference type="EMBL" id="GFY48965.1"/>
    </source>
</evidence>
<proteinExistence type="predicted"/>
<dbReference type="InterPro" id="IPR011989">
    <property type="entry name" value="ARM-like"/>
</dbReference>
<dbReference type="InterPro" id="IPR016024">
    <property type="entry name" value="ARM-type_fold"/>
</dbReference>
<dbReference type="Proteomes" id="UP000886998">
    <property type="component" value="Unassembled WGS sequence"/>
</dbReference>